<name>A0A9D2G988_9FIRM</name>
<dbReference type="InterPro" id="IPR051791">
    <property type="entry name" value="Pra-immunoreactive"/>
</dbReference>
<feature type="transmembrane region" description="Helical" evidence="6">
    <location>
        <begin position="65"/>
        <end position="83"/>
    </location>
</feature>
<comment type="caution">
    <text evidence="8">The sequence shown here is derived from an EMBL/GenBank/DDBJ whole genome shotgun (WGS) entry which is preliminary data.</text>
</comment>
<evidence type="ECO:0000256" key="4">
    <source>
        <dbReference type="ARBA" id="ARBA00022989"/>
    </source>
</evidence>
<evidence type="ECO:0000256" key="6">
    <source>
        <dbReference type="SAM" id="Phobius"/>
    </source>
</evidence>
<dbReference type="AlphaFoldDB" id="A0A9D2G988"/>
<sequence>MQSSCSKQETVYAGFWVRLAAYLVDTVIVTVILLICRLTMAWLFALISASPFSGNILFEYTWKDIILYLIGAVYYILCIWLAGATAGKWLFNLRVVSADGGKLSLIDVIYRETVGKFLSGVILSIGFIMAGIDKEKRALHDMLCDTRVIYAKQVKIITVYTGNRKERLTIYENE</sequence>
<accession>A0A9D2G988</accession>
<evidence type="ECO:0000256" key="5">
    <source>
        <dbReference type="ARBA" id="ARBA00023136"/>
    </source>
</evidence>
<comment type="subcellular location">
    <subcellularLocation>
        <location evidence="1">Cell membrane</location>
        <topology evidence="1">Multi-pass membrane protein</topology>
    </subcellularLocation>
</comment>
<dbReference type="PANTHER" id="PTHR36115:SF9">
    <property type="entry name" value="LMO1584 PROTEIN"/>
    <property type="match status" value="1"/>
</dbReference>
<proteinExistence type="predicted"/>
<reference evidence="8" key="1">
    <citation type="journal article" date="2021" name="PeerJ">
        <title>Extensive microbial diversity within the chicken gut microbiome revealed by metagenomics and culture.</title>
        <authorList>
            <person name="Gilroy R."/>
            <person name="Ravi A."/>
            <person name="Getino M."/>
            <person name="Pursley I."/>
            <person name="Horton D.L."/>
            <person name="Alikhan N.F."/>
            <person name="Baker D."/>
            <person name="Gharbi K."/>
            <person name="Hall N."/>
            <person name="Watson M."/>
            <person name="Adriaenssens E.M."/>
            <person name="Foster-Nyarko E."/>
            <person name="Jarju S."/>
            <person name="Secka A."/>
            <person name="Antonio M."/>
            <person name="Oren A."/>
            <person name="Chaudhuri R.R."/>
            <person name="La Ragione R."/>
            <person name="Hildebrand F."/>
            <person name="Pallen M.J."/>
        </authorList>
    </citation>
    <scope>NUCLEOTIDE SEQUENCE</scope>
    <source>
        <strain evidence="8">CHK196-3914</strain>
    </source>
</reference>
<organism evidence="8 9">
    <name type="scientific">Candidatus Mediterraneibacter stercoravium</name>
    <dbReference type="NCBI Taxonomy" id="2838685"/>
    <lineage>
        <taxon>Bacteria</taxon>
        <taxon>Bacillati</taxon>
        <taxon>Bacillota</taxon>
        <taxon>Clostridia</taxon>
        <taxon>Lachnospirales</taxon>
        <taxon>Lachnospiraceae</taxon>
        <taxon>Mediterraneibacter</taxon>
    </lineage>
</organism>
<dbReference type="Proteomes" id="UP000824116">
    <property type="component" value="Unassembled WGS sequence"/>
</dbReference>
<dbReference type="PANTHER" id="PTHR36115">
    <property type="entry name" value="PROLINE-RICH ANTIGEN HOMOLOG-RELATED"/>
    <property type="match status" value="1"/>
</dbReference>
<evidence type="ECO:0000313" key="9">
    <source>
        <dbReference type="Proteomes" id="UP000824116"/>
    </source>
</evidence>
<keyword evidence="3 6" id="KW-0812">Transmembrane</keyword>
<evidence type="ECO:0000256" key="2">
    <source>
        <dbReference type="ARBA" id="ARBA00022475"/>
    </source>
</evidence>
<evidence type="ECO:0000313" key="8">
    <source>
        <dbReference type="EMBL" id="HIZ75439.1"/>
    </source>
</evidence>
<dbReference type="InterPro" id="IPR010432">
    <property type="entry name" value="RDD"/>
</dbReference>
<feature type="transmembrane region" description="Helical" evidence="6">
    <location>
        <begin position="12"/>
        <end position="35"/>
    </location>
</feature>
<dbReference type="EMBL" id="DXAY01000221">
    <property type="protein sequence ID" value="HIZ75439.1"/>
    <property type="molecule type" value="Genomic_DNA"/>
</dbReference>
<feature type="domain" description="RDD" evidence="7">
    <location>
        <begin position="12"/>
        <end position="144"/>
    </location>
</feature>
<keyword evidence="5 6" id="KW-0472">Membrane</keyword>
<evidence type="ECO:0000256" key="1">
    <source>
        <dbReference type="ARBA" id="ARBA00004651"/>
    </source>
</evidence>
<feature type="transmembrane region" description="Helical" evidence="6">
    <location>
        <begin position="114"/>
        <end position="132"/>
    </location>
</feature>
<evidence type="ECO:0000256" key="3">
    <source>
        <dbReference type="ARBA" id="ARBA00022692"/>
    </source>
</evidence>
<gene>
    <name evidence="8" type="ORF">H9723_09420</name>
</gene>
<protein>
    <submittedName>
        <fullName evidence="8">RDD family protein</fullName>
    </submittedName>
</protein>
<dbReference type="GO" id="GO:0005886">
    <property type="term" value="C:plasma membrane"/>
    <property type="evidence" value="ECO:0007669"/>
    <property type="project" value="UniProtKB-SubCell"/>
</dbReference>
<dbReference type="Pfam" id="PF06271">
    <property type="entry name" value="RDD"/>
    <property type="match status" value="1"/>
</dbReference>
<keyword evidence="2" id="KW-1003">Cell membrane</keyword>
<feature type="transmembrane region" description="Helical" evidence="6">
    <location>
        <begin position="41"/>
        <end position="58"/>
    </location>
</feature>
<keyword evidence="4 6" id="KW-1133">Transmembrane helix</keyword>
<evidence type="ECO:0000259" key="7">
    <source>
        <dbReference type="Pfam" id="PF06271"/>
    </source>
</evidence>
<reference evidence="8" key="2">
    <citation type="submission" date="2021-04" db="EMBL/GenBank/DDBJ databases">
        <authorList>
            <person name="Gilroy R."/>
        </authorList>
    </citation>
    <scope>NUCLEOTIDE SEQUENCE</scope>
    <source>
        <strain evidence="8">CHK196-3914</strain>
    </source>
</reference>